<dbReference type="SUPFAM" id="SSF53732">
    <property type="entry name" value="Aconitase iron-sulfur domain"/>
    <property type="match status" value="1"/>
</dbReference>
<evidence type="ECO:0000259" key="5">
    <source>
        <dbReference type="Pfam" id="PF00330"/>
    </source>
</evidence>
<dbReference type="GO" id="GO:0043436">
    <property type="term" value="P:oxoacid metabolic process"/>
    <property type="evidence" value="ECO:0007669"/>
    <property type="project" value="UniProtKB-ARBA"/>
</dbReference>
<keyword evidence="4" id="KW-0456">Lyase</keyword>
<keyword evidence="3" id="KW-0411">Iron-sulfur</keyword>
<protein>
    <recommendedName>
        <fullName evidence="5">Aconitase/3-isopropylmalate dehydratase large subunit alpha/beta/alpha domain-containing protein</fullName>
    </recommendedName>
</protein>
<evidence type="ECO:0000256" key="2">
    <source>
        <dbReference type="ARBA" id="ARBA00023004"/>
    </source>
</evidence>
<reference evidence="6" key="1">
    <citation type="journal article" date="2022" name="Proc. Natl. Acad. Sci. U.S.A.">
        <title>Life cycle and functional genomics of the unicellular red alga Galdieria for elucidating algal and plant evolution and industrial use.</title>
        <authorList>
            <person name="Hirooka S."/>
            <person name="Itabashi T."/>
            <person name="Ichinose T.M."/>
            <person name="Onuma R."/>
            <person name="Fujiwara T."/>
            <person name="Yamashita S."/>
            <person name="Jong L.W."/>
            <person name="Tomita R."/>
            <person name="Iwane A.H."/>
            <person name="Miyagishima S.Y."/>
        </authorList>
    </citation>
    <scope>NUCLEOTIDE SEQUENCE</scope>
    <source>
        <strain evidence="6">NBRC 102759</strain>
    </source>
</reference>
<dbReference type="InterPro" id="IPR001030">
    <property type="entry name" value="Acoase/IPM_deHydtase_lsu_aba"/>
</dbReference>
<dbReference type="InterPro" id="IPR050067">
    <property type="entry name" value="IPM_dehydratase_rel_enz"/>
</dbReference>
<evidence type="ECO:0000313" key="6">
    <source>
        <dbReference type="EMBL" id="GJQ15009.1"/>
    </source>
</evidence>
<dbReference type="AlphaFoldDB" id="A0A9C7UT92"/>
<accession>A0A9C7UT92</accession>
<dbReference type="InterPro" id="IPR015931">
    <property type="entry name" value="Acnase/IPM_dHydase_lsu_aba_1/3"/>
</dbReference>
<proteinExistence type="predicted"/>
<dbReference type="GO" id="GO:0016829">
    <property type="term" value="F:lyase activity"/>
    <property type="evidence" value="ECO:0007669"/>
    <property type="project" value="UniProtKB-KW"/>
</dbReference>
<gene>
    <name evidence="6" type="ORF">GpartN1_g6800.t1</name>
</gene>
<feature type="domain" description="Aconitase/3-isopropylmalate dehydratase large subunit alpha/beta/alpha" evidence="5">
    <location>
        <begin position="104"/>
        <end position="239"/>
    </location>
</feature>
<evidence type="ECO:0000256" key="4">
    <source>
        <dbReference type="ARBA" id="ARBA00023239"/>
    </source>
</evidence>
<evidence type="ECO:0000313" key="7">
    <source>
        <dbReference type="Proteomes" id="UP001061958"/>
    </source>
</evidence>
<dbReference type="Pfam" id="PF00330">
    <property type="entry name" value="Aconitase"/>
    <property type="match status" value="1"/>
</dbReference>
<dbReference type="InterPro" id="IPR015928">
    <property type="entry name" value="Aconitase/3IPM_dehydase_swvl"/>
</dbReference>
<keyword evidence="2" id="KW-0408">Iron</keyword>
<sequence>MAHETATWSSLHNTTFEKIIRKHMEEEGGGELHEGDCKWILVDHIAVPWNMAILVTDLLPLEDDFISAIQCWRSDTYGEEERCNYLLSRHPSDSEHITWETGGLPLAGSVCVGLEPGCMKWGALGCVSFPVVQGDVQDIQSKSQVWLNIPAVIKIGISERIASILGSNHIIQFVNIILEGLGCRRPVAIEFTGKGSFYLSIEERMKIVDSISKCNIICCLFPADEKTKQYLYTQLDNLKQALTSINSKVPVSFYHLLGQQVESLKEVYDIEGDELSHDATVVWIDERIESIYKEHVSLWTDNSLIYNNFPPDSFLQSTYRNETLPPILGGFVVFCPTNSIDSTLILPKSDKLLNTRVMTAFDPSFEQKLIPCTQPIVLVVGFEFGKNGWHLSNFGNCLRELGIHTVIGGSFDYAFYRHVVNQGILVLQSPEFVKFLQHCEWNVEEHSLFEFSCQVSSSTPCFHLSEALATKCQVKLQLNQWKLCFPVHHGNLEAHSFHIEPLPKILQEKCTFSSKWI</sequence>
<evidence type="ECO:0000256" key="3">
    <source>
        <dbReference type="ARBA" id="ARBA00023014"/>
    </source>
</evidence>
<dbReference type="PANTHER" id="PTHR43822:SF2">
    <property type="entry name" value="HOMOACONITASE, MITOCHONDRIAL"/>
    <property type="match status" value="1"/>
</dbReference>
<keyword evidence="1" id="KW-0479">Metal-binding</keyword>
<dbReference type="OrthoDB" id="10262323at2759"/>
<reference evidence="6" key="2">
    <citation type="submission" date="2022-01" db="EMBL/GenBank/DDBJ databases">
        <authorList>
            <person name="Hirooka S."/>
            <person name="Miyagishima S.Y."/>
        </authorList>
    </citation>
    <scope>NUCLEOTIDE SEQUENCE</scope>
    <source>
        <strain evidence="6">NBRC 102759</strain>
    </source>
</reference>
<name>A0A9C7UT92_9RHOD</name>
<keyword evidence="7" id="KW-1185">Reference proteome</keyword>
<dbReference type="EMBL" id="BQMJ01000063">
    <property type="protein sequence ID" value="GJQ15009.1"/>
    <property type="molecule type" value="Genomic_DNA"/>
</dbReference>
<dbReference type="Gene3D" id="3.20.19.10">
    <property type="entry name" value="Aconitase, domain 4"/>
    <property type="match status" value="1"/>
</dbReference>
<evidence type="ECO:0000256" key="1">
    <source>
        <dbReference type="ARBA" id="ARBA00022723"/>
    </source>
</evidence>
<dbReference type="GO" id="GO:0051536">
    <property type="term" value="F:iron-sulfur cluster binding"/>
    <property type="evidence" value="ECO:0007669"/>
    <property type="project" value="UniProtKB-KW"/>
</dbReference>
<comment type="caution">
    <text evidence="6">The sequence shown here is derived from an EMBL/GenBank/DDBJ whole genome shotgun (WGS) entry which is preliminary data.</text>
</comment>
<organism evidence="6 7">
    <name type="scientific">Galdieria partita</name>
    <dbReference type="NCBI Taxonomy" id="83374"/>
    <lineage>
        <taxon>Eukaryota</taxon>
        <taxon>Rhodophyta</taxon>
        <taxon>Bangiophyceae</taxon>
        <taxon>Galdieriales</taxon>
        <taxon>Galdieriaceae</taxon>
        <taxon>Galdieria</taxon>
    </lineage>
</organism>
<dbReference type="GO" id="GO:0046872">
    <property type="term" value="F:metal ion binding"/>
    <property type="evidence" value="ECO:0007669"/>
    <property type="project" value="UniProtKB-KW"/>
</dbReference>
<dbReference type="PANTHER" id="PTHR43822">
    <property type="entry name" value="HOMOACONITASE, MITOCHONDRIAL-RELATED"/>
    <property type="match status" value="1"/>
</dbReference>
<dbReference type="Proteomes" id="UP001061958">
    <property type="component" value="Unassembled WGS sequence"/>
</dbReference>
<dbReference type="InterPro" id="IPR036008">
    <property type="entry name" value="Aconitase_4Fe-4S_dom"/>
</dbReference>
<dbReference type="Gene3D" id="3.30.499.10">
    <property type="entry name" value="Aconitase, domain 3"/>
    <property type="match status" value="1"/>
</dbReference>
<dbReference type="SUPFAM" id="SSF52016">
    <property type="entry name" value="LeuD/IlvD-like"/>
    <property type="match status" value="1"/>
</dbReference>